<dbReference type="InterPro" id="IPR005936">
    <property type="entry name" value="FtsH"/>
</dbReference>
<dbReference type="Gene3D" id="1.20.58.760">
    <property type="entry name" value="Peptidase M41"/>
    <property type="match status" value="1"/>
</dbReference>
<dbReference type="Pfam" id="PF00004">
    <property type="entry name" value="AAA"/>
    <property type="match status" value="1"/>
</dbReference>
<evidence type="ECO:0000256" key="5">
    <source>
        <dbReference type="ARBA" id="ARBA00010550"/>
    </source>
</evidence>
<keyword evidence="18" id="KW-1185">Reference proteome</keyword>
<dbReference type="GO" id="GO:0016887">
    <property type="term" value="F:ATP hydrolysis activity"/>
    <property type="evidence" value="ECO:0007669"/>
    <property type="project" value="InterPro"/>
</dbReference>
<dbReference type="InterPro" id="IPR037219">
    <property type="entry name" value="Peptidase_M41-like"/>
</dbReference>
<dbReference type="InterPro" id="IPR003593">
    <property type="entry name" value="AAA+_ATPase"/>
</dbReference>
<evidence type="ECO:0000256" key="3">
    <source>
        <dbReference type="ARBA" id="ARBA00004370"/>
    </source>
</evidence>
<evidence type="ECO:0000256" key="7">
    <source>
        <dbReference type="ARBA" id="ARBA00022723"/>
    </source>
</evidence>
<dbReference type="FunFam" id="1.20.58.760:FF:000002">
    <property type="entry name" value="ATP-dependent zinc metalloprotease FtsH"/>
    <property type="match status" value="1"/>
</dbReference>
<dbReference type="Pfam" id="PF01434">
    <property type="entry name" value="Peptidase_M41"/>
    <property type="match status" value="1"/>
</dbReference>
<dbReference type="FunFam" id="3.40.50.300:FF:000175">
    <property type="entry name" value="ATP-dependent zinc metalloprotease FTSH 4"/>
    <property type="match status" value="1"/>
</dbReference>
<evidence type="ECO:0000256" key="15">
    <source>
        <dbReference type="SAM" id="Phobius"/>
    </source>
</evidence>
<keyword evidence="7" id="KW-0479">Metal-binding</keyword>
<keyword evidence="10" id="KW-0862">Zinc</keyword>
<organism evidence="17 18">
    <name type="scientific">Botryobasidium botryosum (strain FD-172 SS1)</name>
    <dbReference type="NCBI Taxonomy" id="930990"/>
    <lineage>
        <taxon>Eukaryota</taxon>
        <taxon>Fungi</taxon>
        <taxon>Dikarya</taxon>
        <taxon>Basidiomycota</taxon>
        <taxon>Agaricomycotina</taxon>
        <taxon>Agaricomycetes</taxon>
        <taxon>Cantharellales</taxon>
        <taxon>Botryobasidiaceae</taxon>
        <taxon>Botryobasidium</taxon>
    </lineage>
</organism>
<evidence type="ECO:0000256" key="6">
    <source>
        <dbReference type="ARBA" id="ARBA00022670"/>
    </source>
</evidence>
<accession>A0A067MG54</accession>
<dbReference type="InterPro" id="IPR041569">
    <property type="entry name" value="AAA_lid_3"/>
</dbReference>
<dbReference type="InParanoid" id="A0A067MG54"/>
<name>A0A067MG54_BOTB1</name>
<dbReference type="InterPro" id="IPR003959">
    <property type="entry name" value="ATPase_AAA_core"/>
</dbReference>
<dbReference type="Proteomes" id="UP000027195">
    <property type="component" value="Unassembled WGS sequence"/>
</dbReference>
<feature type="transmembrane region" description="Helical" evidence="15">
    <location>
        <begin position="311"/>
        <end position="330"/>
    </location>
</feature>
<comment type="cofactor">
    <cofactor evidence="1">
        <name>Zn(2+)</name>
        <dbReference type="ChEBI" id="CHEBI:29105"/>
    </cofactor>
</comment>
<gene>
    <name evidence="17" type="ORF">BOTBODRAFT_132327</name>
</gene>
<sequence length="798" mass="87154">MQAYVLPGSSLLLGSASFAQSISSFWQSAGPSIKPRPYSSLSASPNQTYLRGPAADVLRAAPQGRLSHLSLYPAHAIAVSSLPPAQSLLKPFLLARRTFCSTPNRTPIVLFPPFRSPITQHYRRISLLSRQPTPSPLTLVRISRLEAEANANPNDVRKQVALWEELITMKLGAQRIISRYERACEFDPHSPFIRSPELFKLYLKALLKTDQADSISPAVRRRDALLALPLPAVESQSPSASEASPSELIARDILNSGVQGQNATTASSTLFAGEHGTTASEGESVPLKRSEPVRVIIEETKSNTLLRFVKFAFLVCLYCFIGFTILSLVLENSGILKAGGPQGMEFEPPQGGKVVKFSDVHGVDEAKHELQEVVQFLKDPTMFSTLGGRLPKGVLLTGPPGTGKTMLARAVAGEAGVPFLFASGSEFDEMFVGVGAKRVRELFAAARKKQPAIIFIDELDAIGSRRSPKDQHYVKQTLNQLLVELDGFTQSEGVIVIAATNFPETLDKALVRPGRFDKKVVVPLPDVTGRVQILQHHMRDVLTDIAVDPKILARGTPGFSGAELQNMVNQAAVQAAREGSKNVTLKHFEWAKDKIIMGSERKSAFISDKVKRLTAYHEGGHALVALYTPAAMPLHKVTCVPRGHSLGLTLQLPETDRESVSYAEYLAEMDVCMGGRVAEEIIYGKENVTSGASSDLMKASSTARSMVQDWGYSEKIGPVYYGDASEPVSPQKRSEIESEVRSMLEGAAARATNILKTHKDELHRLADALVEYETLNLEEVKKVIKGEKIRAGERFDEL</sequence>
<dbReference type="AlphaFoldDB" id="A0A067MG54"/>
<dbReference type="EMBL" id="KL198037">
    <property type="protein sequence ID" value="KDQ14494.1"/>
    <property type="molecule type" value="Genomic_DNA"/>
</dbReference>
<proteinExistence type="inferred from homology"/>
<keyword evidence="15" id="KW-0812">Transmembrane</keyword>
<dbReference type="STRING" id="930990.A0A067MG54"/>
<feature type="domain" description="AAA+ ATPase" evidence="16">
    <location>
        <begin position="390"/>
        <end position="526"/>
    </location>
</feature>
<dbReference type="Pfam" id="PF17862">
    <property type="entry name" value="AAA_lid_3"/>
    <property type="match status" value="1"/>
</dbReference>
<dbReference type="SUPFAM" id="SSF52540">
    <property type="entry name" value="P-loop containing nucleoside triphosphate hydrolases"/>
    <property type="match status" value="1"/>
</dbReference>
<dbReference type="MEROPS" id="M41.004"/>
<evidence type="ECO:0000256" key="14">
    <source>
        <dbReference type="ARBA" id="ARBA00023136"/>
    </source>
</evidence>
<dbReference type="GO" id="GO:0004222">
    <property type="term" value="F:metalloendopeptidase activity"/>
    <property type="evidence" value="ECO:0007669"/>
    <property type="project" value="InterPro"/>
</dbReference>
<keyword evidence="6" id="KW-0645">Protease</keyword>
<keyword evidence="14 15" id="KW-0472">Membrane</keyword>
<dbReference type="GO" id="GO:0141164">
    <property type="term" value="P:mitochondrial protein quality control"/>
    <property type="evidence" value="ECO:0007669"/>
    <property type="project" value="UniProtKB-ARBA"/>
</dbReference>
<dbReference type="GO" id="GO:0005743">
    <property type="term" value="C:mitochondrial inner membrane"/>
    <property type="evidence" value="ECO:0007669"/>
    <property type="project" value="TreeGrafter"/>
</dbReference>
<dbReference type="InterPro" id="IPR027417">
    <property type="entry name" value="P-loop_NTPase"/>
</dbReference>
<evidence type="ECO:0000256" key="2">
    <source>
        <dbReference type="ARBA" id="ARBA00004173"/>
    </source>
</evidence>
<evidence type="ECO:0000256" key="1">
    <source>
        <dbReference type="ARBA" id="ARBA00001947"/>
    </source>
</evidence>
<evidence type="ECO:0000256" key="11">
    <source>
        <dbReference type="ARBA" id="ARBA00022840"/>
    </source>
</evidence>
<keyword evidence="11" id="KW-0067">ATP-binding</keyword>
<evidence type="ECO:0000256" key="13">
    <source>
        <dbReference type="ARBA" id="ARBA00023128"/>
    </source>
</evidence>
<dbReference type="FunCoup" id="A0A067MG54">
    <property type="interactions" value="609"/>
</dbReference>
<dbReference type="CDD" id="cd19501">
    <property type="entry name" value="RecA-like_FtsH"/>
    <property type="match status" value="1"/>
</dbReference>
<evidence type="ECO:0000313" key="18">
    <source>
        <dbReference type="Proteomes" id="UP000027195"/>
    </source>
</evidence>
<dbReference type="InterPro" id="IPR003960">
    <property type="entry name" value="ATPase_AAA_CS"/>
</dbReference>
<dbReference type="GO" id="GO:0046872">
    <property type="term" value="F:metal ion binding"/>
    <property type="evidence" value="ECO:0007669"/>
    <property type="project" value="UniProtKB-KW"/>
</dbReference>
<keyword evidence="15" id="KW-1133">Transmembrane helix</keyword>
<reference evidence="18" key="1">
    <citation type="journal article" date="2014" name="Proc. Natl. Acad. Sci. U.S.A.">
        <title>Extensive sampling of basidiomycete genomes demonstrates inadequacy of the white-rot/brown-rot paradigm for wood decay fungi.</title>
        <authorList>
            <person name="Riley R."/>
            <person name="Salamov A.A."/>
            <person name="Brown D.W."/>
            <person name="Nagy L.G."/>
            <person name="Floudas D."/>
            <person name="Held B.W."/>
            <person name="Levasseur A."/>
            <person name="Lombard V."/>
            <person name="Morin E."/>
            <person name="Otillar R."/>
            <person name="Lindquist E.A."/>
            <person name="Sun H."/>
            <person name="LaButti K.M."/>
            <person name="Schmutz J."/>
            <person name="Jabbour D."/>
            <person name="Luo H."/>
            <person name="Baker S.E."/>
            <person name="Pisabarro A.G."/>
            <person name="Walton J.D."/>
            <person name="Blanchette R.A."/>
            <person name="Henrissat B."/>
            <person name="Martin F."/>
            <person name="Cullen D."/>
            <person name="Hibbett D.S."/>
            <person name="Grigoriev I.V."/>
        </authorList>
    </citation>
    <scope>NUCLEOTIDE SEQUENCE [LARGE SCALE GENOMIC DNA]</scope>
    <source>
        <strain evidence="18">FD-172 SS1</strain>
    </source>
</reference>
<evidence type="ECO:0000259" key="16">
    <source>
        <dbReference type="SMART" id="SM00382"/>
    </source>
</evidence>
<dbReference type="SMART" id="SM00382">
    <property type="entry name" value="AAA"/>
    <property type="match status" value="1"/>
</dbReference>
<evidence type="ECO:0000313" key="17">
    <source>
        <dbReference type="EMBL" id="KDQ14494.1"/>
    </source>
</evidence>
<dbReference type="PANTHER" id="PTHR23076:SF97">
    <property type="entry name" value="ATP-DEPENDENT ZINC METALLOPROTEASE YME1L1"/>
    <property type="match status" value="1"/>
</dbReference>
<keyword evidence="9" id="KW-0378">Hydrolase</keyword>
<keyword evidence="12" id="KW-0482">Metalloprotease</keyword>
<dbReference type="InterPro" id="IPR000642">
    <property type="entry name" value="Peptidase_M41"/>
</dbReference>
<evidence type="ECO:0000256" key="8">
    <source>
        <dbReference type="ARBA" id="ARBA00022741"/>
    </source>
</evidence>
<dbReference type="PANTHER" id="PTHR23076">
    <property type="entry name" value="METALLOPROTEASE M41 FTSH"/>
    <property type="match status" value="1"/>
</dbReference>
<dbReference type="HOGENOM" id="CLU_000688_9_3_1"/>
<dbReference type="Gene3D" id="3.40.50.300">
    <property type="entry name" value="P-loop containing nucleotide triphosphate hydrolases"/>
    <property type="match status" value="1"/>
</dbReference>
<protein>
    <recommendedName>
        <fullName evidence="16">AAA+ ATPase domain-containing protein</fullName>
    </recommendedName>
</protein>
<comment type="similarity">
    <text evidence="4">In the C-terminal section; belongs to the peptidase M41 family.</text>
</comment>
<dbReference type="PROSITE" id="PS00674">
    <property type="entry name" value="AAA"/>
    <property type="match status" value="1"/>
</dbReference>
<dbReference type="FunFam" id="1.10.8.60:FF:000001">
    <property type="entry name" value="ATP-dependent zinc metalloprotease FtsH"/>
    <property type="match status" value="1"/>
</dbReference>
<dbReference type="GO" id="GO:0004176">
    <property type="term" value="F:ATP-dependent peptidase activity"/>
    <property type="evidence" value="ECO:0007669"/>
    <property type="project" value="InterPro"/>
</dbReference>
<evidence type="ECO:0000256" key="4">
    <source>
        <dbReference type="ARBA" id="ARBA00010044"/>
    </source>
</evidence>
<evidence type="ECO:0000256" key="9">
    <source>
        <dbReference type="ARBA" id="ARBA00022801"/>
    </source>
</evidence>
<keyword evidence="8" id="KW-0547">Nucleotide-binding</keyword>
<dbReference type="GO" id="GO:0007005">
    <property type="term" value="P:mitochondrion organization"/>
    <property type="evidence" value="ECO:0007669"/>
    <property type="project" value="TreeGrafter"/>
</dbReference>
<evidence type="ECO:0000256" key="12">
    <source>
        <dbReference type="ARBA" id="ARBA00023049"/>
    </source>
</evidence>
<comment type="subcellular location">
    <subcellularLocation>
        <location evidence="3">Membrane</location>
    </subcellularLocation>
    <subcellularLocation>
        <location evidence="2">Mitochondrion</location>
    </subcellularLocation>
</comment>
<evidence type="ECO:0000256" key="10">
    <source>
        <dbReference type="ARBA" id="ARBA00022833"/>
    </source>
</evidence>
<dbReference type="GO" id="GO:0005524">
    <property type="term" value="F:ATP binding"/>
    <property type="evidence" value="ECO:0007669"/>
    <property type="project" value="UniProtKB-KW"/>
</dbReference>
<dbReference type="Gene3D" id="1.10.8.60">
    <property type="match status" value="1"/>
</dbReference>
<keyword evidence="13" id="KW-0496">Mitochondrion</keyword>
<dbReference type="OrthoDB" id="1413014at2759"/>
<dbReference type="HAMAP" id="MF_01458">
    <property type="entry name" value="FtsH"/>
    <property type="match status" value="1"/>
</dbReference>
<comment type="similarity">
    <text evidence="5">In the N-terminal section; belongs to the AAA ATPase family.</text>
</comment>
<dbReference type="SUPFAM" id="SSF140990">
    <property type="entry name" value="FtsH protease domain-like"/>
    <property type="match status" value="1"/>
</dbReference>